<feature type="compositionally biased region" description="Low complexity" evidence="7">
    <location>
        <begin position="274"/>
        <end position="288"/>
    </location>
</feature>
<dbReference type="EMBL" id="ADBJ01000038">
    <property type="protein sequence ID" value="EFA78451.1"/>
    <property type="molecule type" value="Genomic_DNA"/>
</dbReference>
<feature type="region of interest" description="Disordered" evidence="7">
    <location>
        <begin position="1693"/>
        <end position="1751"/>
    </location>
</feature>
<feature type="compositionally biased region" description="Basic and acidic residues" evidence="7">
    <location>
        <begin position="1530"/>
        <end position="1551"/>
    </location>
</feature>
<proteinExistence type="inferred from homology"/>
<evidence type="ECO:0000256" key="4">
    <source>
        <dbReference type="ARBA" id="ARBA00023242"/>
    </source>
</evidence>
<dbReference type="PANTHER" id="PTHR13900">
    <property type="entry name" value="TRANSCRIPTION INITIATION FACTOR TFIID"/>
    <property type="match status" value="1"/>
</dbReference>
<dbReference type="GO" id="GO:0005669">
    <property type="term" value="C:transcription factor TFIID complex"/>
    <property type="evidence" value="ECO:0007669"/>
    <property type="project" value="InterPro"/>
</dbReference>
<dbReference type="InterPro" id="IPR036427">
    <property type="entry name" value="Bromodomain-like_sf"/>
</dbReference>
<feature type="coiled-coil region" evidence="6">
    <location>
        <begin position="91"/>
        <end position="134"/>
    </location>
</feature>
<feature type="compositionally biased region" description="Acidic residues" evidence="7">
    <location>
        <begin position="253"/>
        <end position="265"/>
    </location>
</feature>
<dbReference type="Gene3D" id="1.20.920.10">
    <property type="entry name" value="Bromodomain-like"/>
    <property type="match status" value="1"/>
</dbReference>
<feature type="compositionally biased region" description="Low complexity" evidence="7">
    <location>
        <begin position="1718"/>
        <end position="1730"/>
    </location>
</feature>
<gene>
    <name evidence="9" type="primary">taf1</name>
    <name evidence="9" type="ORF">PPL_09103</name>
</gene>
<dbReference type="SMART" id="SM00297">
    <property type="entry name" value="BROMO"/>
    <property type="match status" value="1"/>
</dbReference>
<name>D3BKM1_HETP5</name>
<evidence type="ECO:0000256" key="3">
    <source>
        <dbReference type="ARBA" id="ARBA00023117"/>
    </source>
</evidence>
<dbReference type="GO" id="GO:0017025">
    <property type="term" value="F:TBP-class protein binding"/>
    <property type="evidence" value="ECO:0007669"/>
    <property type="project" value="InterPro"/>
</dbReference>
<evidence type="ECO:0000256" key="1">
    <source>
        <dbReference type="ARBA" id="ARBA00004123"/>
    </source>
</evidence>
<accession>D3BKM1</accession>
<feature type="region of interest" description="Disordered" evidence="7">
    <location>
        <begin position="1259"/>
        <end position="1348"/>
    </location>
</feature>
<feature type="region of interest" description="Disordered" evidence="7">
    <location>
        <begin position="790"/>
        <end position="811"/>
    </location>
</feature>
<dbReference type="STRING" id="670386.D3BKM1"/>
<dbReference type="InterPro" id="IPR018359">
    <property type="entry name" value="Bromodomain_CS"/>
</dbReference>
<feature type="domain" description="Bromo" evidence="8">
    <location>
        <begin position="1592"/>
        <end position="1662"/>
    </location>
</feature>
<evidence type="ECO:0000256" key="2">
    <source>
        <dbReference type="ARBA" id="ARBA00009064"/>
    </source>
</evidence>
<dbReference type="GO" id="GO:0016251">
    <property type="term" value="F:RNA polymerase II general transcription initiation factor activity"/>
    <property type="evidence" value="ECO:0007669"/>
    <property type="project" value="InterPro"/>
</dbReference>
<keyword evidence="4" id="KW-0539">Nucleus</keyword>
<feature type="compositionally biased region" description="Basic and acidic residues" evidence="7">
    <location>
        <begin position="1271"/>
        <end position="1281"/>
    </location>
</feature>
<evidence type="ECO:0000256" key="6">
    <source>
        <dbReference type="SAM" id="Coils"/>
    </source>
</evidence>
<evidence type="ECO:0000313" key="10">
    <source>
        <dbReference type="Proteomes" id="UP000001396"/>
    </source>
</evidence>
<keyword evidence="10" id="KW-1185">Reference proteome</keyword>
<feature type="compositionally biased region" description="Low complexity" evidence="7">
    <location>
        <begin position="181"/>
        <end position="195"/>
    </location>
</feature>
<organism evidence="9 10">
    <name type="scientific">Heterostelium pallidum (strain ATCC 26659 / Pp 5 / PN500)</name>
    <name type="common">Cellular slime mold</name>
    <name type="synonym">Polysphondylium pallidum</name>
    <dbReference type="NCBI Taxonomy" id="670386"/>
    <lineage>
        <taxon>Eukaryota</taxon>
        <taxon>Amoebozoa</taxon>
        <taxon>Evosea</taxon>
        <taxon>Eumycetozoa</taxon>
        <taxon>Dictyostelia</taxon>
        <taxon>Acytosteliales</taxon>
        <taxon>Acytosteliaceae</taxon>
        <taxon>Heterostelium</taxon>
    </lineage>
</organism>
<feature type="region of interest" description="Disordered" evidence="7">
    <location>
        <begin position="1501"/>
        <end position="1551"/>
    </location>
</feature>
<dbReference type="GeneID" id="31364579"/>
<feature type="compositionally biased region" description="Low complexity" evidence="7">
    <location>
        <begin position="1308"/>
        <end position="1327"/>
    </location>
</feature>
<dbReference type="PROSITE" id="PS50014">
    <property type="entry name" value="BROMODOMAIN_2"/>
    <property type="match status" value="1"/>
</dbReference>
<dbReference type="GO" id="GO:0051123">
    <property type="term" value="P:RNA polymerase II preinitiation complex assembly"/>
    <property type="evidence" value="ECO:0007669"/>
    <property type="project" value="TreeGrafter"/>
</dbReference>
<dbReference type="InterPro" id="IPR022591">
    <property type="entry name" value="TAF1_HAT_dom"/>
</dbReference>
<dbReference type="FunCoup" id="D3BKM1">
    <property type="interactions" value="259"/>
</dbReference>
<feature type="region of interest" description="Disordered" evidence="7">
    <location>
        <begin position="135"/>
        <end position="156"/>
    </location>
</feature>
<reference evidence="9 10" key="1">
    <citation type="journal article" date="2011" name="Genome Res.">
        <title>Phylogeny-wide analysis of social amoeba genomes highlights ancient origins for complex intercellular communication.</title>
        <authorList>
            <person name="Heidel A.J."/>
            <person name="Lawal H.M."/>
            <person name="Felder M."/>
            <person name="Schilde C."/>
            <person name="Helps N.R."/>
            <person name="Tunggal B."/>
            <person name="Rivero F."/>
            <person name="John U."/>
            <person name="Schleicher M."/>
            <person name="Eichinger L."/>
            <person name="Platzer M."/>
            <person name="Noegel A.A."/>
            <person name="Schaap P."/>
            <person name="Gloeckner G."/>
        </authorList>
    </citation>
    <scope>NUCLEOTIDE SEQUENCE [LARGE SCALE GENOMIC DNA]</scope>
    <source>
        <strain evidence="10">ATCC 26659 / Pp 5 / PN500</strain>
    </source>
</reference>
<comment type="similarity">
    <text evidence="2">Belongs to the TAF1 family.</text>
</comment>
<dbReference type="SUPFAM" id="SSF47370">
    <property type="entry name" value="Bromodomain"/>
    <property type="match status" value="1"/>
</dbReference>
<sequence>MAKDKEKKGNYSGLFFGNITKDGELDLEEDGFFDKQLKDDLDTFTKKGSYLNIKSLGVDADDQKGGAGADEQLVSTGGSSRSSSAVDFEDIDELADDINSIENEINKRNADKLAKQAEENIAKLAQRLKANATTTTTLPPSLTPFRQPSLFQPPTTTTTTIAKKKIEDDFDFDEEEETSATSAPPKSSMMTTTTTTSTTTAAAVLKVGIVSPPAFGAVSPSATSSYKPIIVKKEESVHLEETSSIDRVKEIASDEDEAEEEDDDDHMQLDDTNKTTVTKTSTTTTSTTATTLDKQLQQQQQQKKKISPKKFKSTVPAVLEAVKSILERPEDFTTENVEFKTFCSGNTLDGGAIFKFSNLFAPKMPMNWRRRAKRHKATPAVQITEDLLEPDEQTAFNTTLSSQASGLPAGAIDGSEQGTIGPDGKLIALSSSAVSSPILKSVDDQRKDCMVLLLHNQKLQQQLQDDENLFEPLRDRPDEIYVDSFSAVPDELYQPLSQLDWEDQIIWEPKETEEDDDPLLRAKRQTQSNLPPTFLSASVQIDRELDEPSAGAVAAVGEPDQAAGVVGAKRKRWGELEDYTYYPLKLTTDQQKQQYQQQQKEQNKLDETQVEFKSTIKDQWSLFPLHNSELEAGDWINDIVWDESAPNYKPKISCLILDLNDRNMLFEEHIIRKTDAHEPDQVTSSKKGKSKKKQAAANALASADANAANLAAQQLLGINDKFNLSNDKFYKTLGKGRVRQQSGKMSIQHSLPAIKLSLVKTHLSIEDLTHMHRPVIAFQAGHQFRIALYNKDRPDDKPKQRGSNRADPMKHKLDLSAREGRVIFVEYMEQNPPLLSNVGMATRVRNYYRRKNSDDDQFLTFDDGETVMLDHNDESPFLGEINPGVPIQSMVNNLYKAPIAKHNPNPTDFLLIRSRDGKKWYIREMGTMYTAGQMMPEIEVPAPNSRSANMFVKSRLQAYIYRLFLKKSNIQRRLKISDVCTAFPGQSETSIRKRLKDCSDFQRGGDDSGWWTVKDNFPLPTEEELQKLVTPEVVCAYEAMLSGLQRIQDSGIIHFTNAGTIPTMLSNLDENEPLRKKCKPVEDELNQTPWNLSASFVSAMQGKGKLQLIGDDPRGEMFSFLKMPQKVVNQKQKAIKQALQKNQVTGTDADLRKLSLKESKIVLLQLGVTEEVINNLTRWQRIALVRKKSSEAALTNGTDGSMTKFARGSRYSLDHQQLQYKEQCQEIFENQMKAIGGDGEDEADLDQDLEDLQKDLEETLFADQQSSRKSGKVDMFGRRIEDEDEDEEEREEFNKLMDEMTSNPPSPSSKSTTTTTTTTTTTSTSDKNTQEPATPMSTTHDSSGDESEMSYMDANADVEFVKRVTLFPKPDGSIYRRIEIIRDPALIKEYKKRRDEKRKASGALDEEEMKRQRRKLQEKLRRLKRSESGPTTNMPGKPSTPGQSPMVDYSGHHQQPIIGFSGGNIPIRSSLSEQPSIVSSPSPVLLPKIKIPSNMVRSSMDSMHFEEPQSPVPSPSPSTLSQSGSIIVRIKKEDLPPISKKREREKSKNDLMDDYIDQPIRTSQRRTRVRKDGSGAEVELSNIFEKIIEKLRNMDEFVAFRIKVTPKIAPDYHLVIKNPIDLTTMRDRARHWEYKTKNQFLDAIKLMRSNCFEYNEKRNPHLLPIADKMLRETEISLQEYASQIETLERSISQSKFTESNPPTPISNPATPSSPPMHFSVDSPFFPPVSSSKHEDEEVDIVSLSGVSPSTH</sequence>
<comment type="subcellular location">
    <subcellularLocation>
        <location evidence="1">Nucleus</location>
    </subcellularLocation>
</comment>
<feature type="compositionally biased region" description="Low complexity" evidence="7">
    <location>
        <begin position="75"/>
        <end position="84"/>
    </location>
</feature>
<dbReference type="GO" id="GO:0004402">
    <property type="term" value="F:histone acetyltransferase activity"/>
    <property type="evidence" value="ECO:0007669"/>
    <property type="project" value="InterPro"/>
</dbReference>
<protein>
    <recommendedName>
        <fullName evidence="8">Bromo domain-containing protein</fullName>
    </recommendedName>
</protein>
<feature type="compositionally biased region" description="Acidic residues" evidence="7">
    <location>
        <begin position="168"/>
        <end position="178"/>
    </location>
</feature>
<dbReference type="InParanoid" id="D3BKM1"/>
<feature type="compositionally biased region" description="Basic and acidic residues" evidence="7">
    <location>
        <begin position="790"/>
        <end position="799"/>
    </location>
</feature>
<dbReference type="PROSITE" id="PS00633">
    <property type="entry name" value="BROMODOMAIN_1"/>
    <property type="match status" value="1"/>
</dbReference>
<feature type="region of interest" description="Disordered" evidence="7">
    <location>
        <begin position="1392"/>
        <end position="1455"/>
    </location>
</feature>
<dbReference type="Proteomes" id="UP000001396">
    <property type="component" value="Unassembled WGS sequence"/>
</dbReference>
<evidence type="ECO:0000313" key="9">
    <source>
        <dbReference type="EMBL" id="EFA78451.1"/>
    </source>
</evidence>
<keyword evidence="6" id="KW-0175">Coiled coil</keyword>
<feature type="compositionally biased region" description="Polar residues" evidence="7">
    <location>
        <begin position="1330"/>
        <end position="1341"/>
    </location>
</feature>
<dbReference type="OMA" id="RTEIHLW"/>
<dbReference type="InterPro" id="IPR040240">
    <property type="entry name" value="TAF1"/>
</dbReference>
<dbReference type="RefSeq" id="XP_020430576.1">
    <property type="nucleotide sequence ID" value="XM_020579901.1"/>
</dbReference>
<feature type="region of interest" description="Disordered" evidence="7">
    <location>
        <begin position="58"/>
        <end position="87"/>
    </location>
</feature>
<feature type="region of interest" description="Disordered" evidence="7">
    <location>
        <begin position="168"/>
        <end position="195"/>
    </location>
</feature>
<feature type="region of interest" description="Disordered" evidence="7">
    <location>
        <begin position="676"/>
        <end position="695"/>
    </location>
</feature>
<feature type="compositionally biased region" description="Low complexity" evidence="7">
    <location>
        <begin position="135"/>
        <end position="144"/>
    </location>
</feature>
<keyword evidence="3 5" id="KW-0103">Bromodomain</keyword>
<feature type="compositionally biased region" description="Basic and acidic residues" evidence="7">
    <location>
        <begin position="237"/>
        <end position="252"/>
    </location>
</feature>
<feature type="compositionally biased region" description="Acidic residues" evidence="7">
    <location>
        <begin position="1282"/>
        <end position="1291"/>
    </location>
</feature>
<dbReference type="PANTHER" id="PTHR13900:SF0">
    <property type="entry name" value="TRANSCRIPTION INITIATION FACTOR TFIID SUBUNIT 1"/>
    <property type="match status" value="1"/>
</dbReference>
<dbReference type="Pfam" id="PF12157">
    <property type="entry name" value="DUF3591"/>
    <property type="match status" value="1"/>
</dbReference>
<evidence type="ECO:0000256" key="7">
    <source>
        <dbReference type="SAM" id="MobiDB-lite"/>
    </source>
</evidence>
<comment type="caution">
    <text evidence="9">The sequence shown here is derived from an EMBL/GenBank/DDBJ whole genome shotgun (WGS) entry which is preliminary data.</text>
</comment>
<dbReference type="InterPro" id="IPR001487">
    <property type="entry name" value="Bromodomain"/>
</dbReference>
<feature type="compositionally biased region" description="Polar residues" evidence="7">
    <location>
        <begin position="1693"/>
        <end position="1710"/>
    </location>
</feature>
<evidence type="ECO:0000256" key="5">
    <source>
        <dbReference type="PROSITE-ProRule" id="PRU00035"/>
    </source>
</evidence>
<evidence type="ECO:0000259" key="8">
    <source>
        <dbReference type="PROSITE" id="PS50014"/>
    </source>
</evidence>
<feature type="region of interest" description="Disordered" evidence="7">
    <location>
        <begin position="237"/>
        <end position="288"/>
    </location>
</feature>
<dbReference type="Pfam" id="PF00439">
    <property type="entry name" value="Bromodomain"/>
    <property type="match status" value="1"/>
</dbReference>